<evidence type="ECO:0000256" key="9">
    <source>
        <dbReference type="ARBA" id="ARBA00029446"/>
    </source>
</evidence>
<dbReference type="SUPFAM" id="SSF57302">
    <property type="entry name" value="Snake toxin-like"/>
    <property type="match status" value="1"/>
</dbReference>
<reference evidence="12" key="1">
    <citation type="submission" date="2019-06" db="EMBL/GenBank/DDBJ databases">
        <authorList>
            <consortium name="Wellcome Sanger Institute Data Sharing"/>
        </authorList>
    </citation>
    <scope>NUCLEOTIDE SEQUENCE [LARGE SCALE GENOMIC DNA]</scope>
</reference>
<feature type="domain" description="UPAR/Ly6" evidence="11">
    <location>
        <begin position="52"/>
        <end position="109"/>
    </location>
</feature>
<keyword evidence="6" id="KW-1015">Disulfide bond</keyword>
<name>A0A672ZNV7_9TELE</name>
<evidence type="ECO:0000256" key="6">
    <source>
        <dbReference type="ARBA" id="ARBA00023157"/>
    </source>
</evidence>
<evidence type="ECO:0000256" key="5">
    <source>
        <dbReference type="ARBA" id="ARBA00023136"/>
    </source>
</evidence>
<evidence type="ECO:0000259" key="11">
    <source>
        <dbReference type="Pfam" id="PF00021"/>
    </source>
</evidence>
<dbReference type="GO" id="GO:0098552">
    <property type="term" value="C:side of membrane"/>
    <property type="evidence" value="ECO:0007669"/>
    <property type="project" value="UniProtKB-KW"/>
</dbReference>
<keyword evidence="13" id="KW-1185">Reference proteome</keyword>
<dbReference type="InterPro" id="IPR045860">
    <property type="entry name" value="Snake_toxin-like_sf"/>
</dbReference>
<reference evidence="12" key="3">
    <citation type="submission" date="2025-09" db="UniProtKB">
        <authorList>
            <consortium name="Ensembl"/>
        </authorList>
    </citation>
    <scope>IDENTIFICATION</scope>
</reference>
<keyword evidence="7" id="KW-0325">Glycoprotein</keyword>
<protein>
    <recommendedName>
        <fullName evidence="11">UPAR/Ly6 domain-containing protein</fullName>
    </recommendedName>
</protein>
<feature type="chain" id="PRO_5025571635" description="UPAR/Ly6 domain-containing protein" evidence="10">
    <location>
        <begin position="27"/>
        <end position="132"/>
    </location>
</feature>
<dbReference type="Pfam" id="PF00021">
    <property type="entry name" value="UPAR_LY6"/>
    <property type="match status" value="1"/>
</dbReference>
<dbReference type="Ensembl" id="ENSSORT00005018629.1">
    <property type="protein sequence ID" value="ENSSORP00005018088.1"/>
    <property type="gene ID" value="ENSSORG00005008980.1"/>
</dbReference>
<dbReference type="GO" id="GO:0005886">
    <property type="term" value="C:plasma membrane"/>
    <property type="evidence" value="ECO:0007669"/>
    <property type="project" value="UniProtKB-SubCell"/>
</dbReference>
<evidence type="ECO:0000256" key="4">
    <source>
        <dbReference type="ARBA" id="ARBA00022729"/>
    </source>
</evidence>
<proteinExistence type="inferred from homology"/>
<keyword evidence="5" id="KW-0472">Membrane</keyword>
<evidence type="ECO:0000256" key="2">
    <source>
        <dbReference type="ARBA" id="ARBA00022475"/>
    </source>
</evidence>
<organism evidence="12 13">
    <name type="scientific">Sphaeramia orbicularis</name>
    <name type="common">orbiculate cardinalfish</name>
    <dbReference type="NCBI Taxonomy" id="375764"/>
    <lineage>
        <taxon>Eukaryota</taxon>
        <taxon>Metazoa</taxon>
        <taxon>Chordata</taxon>
        <taxon>Craniata</taxon>
        <taxon>Vertebrata</taxon>
        <taxon>Euteleostomi</taxon>
        <taxon>Actinopterygii</taxon>
        <taxon>Neopterygii</taxon>
        <taxon>Teleostei</taxon>
        <taxon>Neoteleostei</taxon>
        <taxon>Acanthomorphata</taxon>
        <taxon>Gobiaria</taxon>
        <taxon>Kurtiformes</taxon>
        <taxon>Apogonoidei</taxon>
        <taxon>Apogonidae</taxon>
        <taxon>Apogoninae</taxon>
        <taxon>Sphaeramia</taxon>
    </lineage>
</organism>
<dbReference type="InterPro" id="IPR016054">
    <property type="entry name" value="LY6_UPA_recep-like"/>
</dbReference>
<evidence type="ECO:0000256" key="7">
    <source>
        <dbReference type="ARBA" id="ARBA00023180"/>
    </source>
</evidence>
<sequence>MGSCCVPNMLHVSVLWIYLLLPSLLCENLLCYYSPVLEKELEGTLFEPILTECPPEEVCYKAEGLYGNFSALLARGCMPRRECGQVDKVRVKGVIYTMHRTCCDSPHCNICTGITVTSALLFITVLEMSFCI</sequence>
<dbReference type="PANTHER" id="PTHR47613">
    <property type="entry name" value="SPERM ACROSOME MEMBRANE-ASSOCIATED PROTEIN 4"/>
    <property type="match status" value="1"/>
</dbReference>
<evidence type="ECO:0000313" key="13">
    <source>
        <dbReference type="Proteomes" id="UP000472271"/>
    </source>
</evidence>
<evidence type="ECO:0000256" key="3">
    <source>
        <dbReference type="ARBA" id="ARBA00022622"/>
    </source>
</evidence>
<dbReference type="AlphaFoldDB" id="A0A672ZNV7"/>
<dbReference type="InParanoid" id="A0A672ZNV7"/>
<comment type="similarity">
    <text evidence="9">Belongs to the SPACA4/bouncer family.</text>
</comment>
<reference evidence="12" key="2">
    <citation type="submission" date="2025-08" db="UniProtKB">
        <authorList>
            <consortium name="Ensembl"/>
        </authorList>
    </citation>
    <scope>IDENTIFICATION</scope>
</reference>
<keyword evidence="2" id="KW-1003">Cell membrane</keyword>
<feature type="signal peptide" evidence="10">
    <location>
        <begin position="1"/>
        <end position="26"/>
    </location>
</feature>
<dbReference type="InterPro" id="IPR046354">
    <property type="entry name" value="SPACA4/Bouncer"/>
</dbReference>
<comment type="subcellular location">
    <subcellularLocation>
        <location evidence="1">Cell membrane</location>
        <topology evidence="1">Lipid-anchor</topology>
        <topology evidence="1">GPI-anchor</topology>
    </subcellularLocation>
</comment>
<keyword evidence="8" id="KW-0449">Lipoprotein</keyword>
<dbReference type="GO" id="GO:0035036">
    <property type="term" value="P:sperm-egg recognition"/>
    <property type="evidence" value="ECO:0007669"/>
    <property type="project" value="TreeGrafter"/>
</dbReference>
<dbReference type="Proteomes" id="UP000472271">
    <property type="component" value="Chromosome 6"/>
</dbReference>
<accession>A0A672ZNV7</accession>
<evidence type="ECO:0000256" key="10">
    <source>
        <dbReference type="SAM" id="SignalP"/>
    </source>
</evidence>
<dbReference type="PANTHER" id="PTHR47613:SF1">
    <property type="entry name" value="SPERM ACROSOME MEMBRANE-ASSOCIATED PROTEIN 4"/>
    <property type="match status" value="1"/>
</dbReference>
<evidence type="ECO:0000256" key="8">
    <source>
        <dbReference type="ARBA" id="ARBA00023288"/>
    </source>
</evidence>
<evidence type="ECO:0000313" key="12">
    <source>
        <dbReference type="Ensembl" id="ENSSORP00005018088.1"/>
    </source>
</evidence>
<keyword evidence="4 10" id="KW-0732">Signal</keyword>
<keyword evidence="3" id="KW-0336">GPI-anchor</keyword>
<evidence type="ECO:0000256" key="1">
    <source>
        <dbReference type="ARBA" id="ARBA00004609"/>
    </source>
</evidence>